<dbReference type="AlphaFoldDB" id="A0A1Q9E7J2"/>
<dbReference type="OrthoDB" id="10338692at2759"/>
<reference evidence="1 2" key="1">
    <citation type="submission" date="2016-02" db="EMBL/GenBank/DDBJ databases">
        <title>Genome analysis of coral dinoflagellate symbionts highlights evolutionary adaptations to a symbiotic lifestyle.</title>
        <authorList>
            <person name="Aranda M."/>
            <person name="Li Y."/>
            <person name="Liew Y.J."/>
            <person name="Baumgarten S."/>
            <person name="Simakov O."/>
            <person name="Wilson M."/>
            <person name="Piel J."/>
            <person name="Ashoor H."/>
            <person name="Bougouffa S."/>
            <person name="Bajic V.B."/>
            <person name="Ryu T."/>
            <person name="Ravasi T."/>
            <person name="Bayer T."/>
            <person name="Micklem G."/>
            <person name="Kim H."/>
            <person name="Bhak J."/>
            <person name="Lajeunesse T.C."/>
            <person name="Voolstra C.R."/>
        </authorList>
    </citation>
    <scope>NUCLEOTIDE SEQUENCE [LARGE SCALE GENOMIC DNA]</scope>
    <source>
        <strain evidence="1 2">CCMP2467</strain>
    </source>
</reference>
<evidence type="ECO:0000313" key="2">
    <source>
        <dbReference type="Proteomes" id="UP000186817"/>
    </source>
</evidence>
<organism evidence="1 2">
    <name type="scientific">Symbiodinium microadriaticum</name>
    <name type="common">Dinoflagellate</name>
    <name type="synonym">Zooxanthella microadriatica</name>
    <dbReference type="NCBI Taxonomy" id="2951"/>
    <lineage>
        <taxon>Eukaryota</taxon>
        <taxon>Sar</taxon>
        <taxon>Alveolata</taxon>
        <taxon>Dinophyceae</taxon>
        <taxon>Suessiales</taxon>
        <taxon>Symbiodiniaceae</taxon>
        <taxon>Symbiodinium</taxon>
    </lineage>
</organism>
<gene>
    <name evidence="1" type="ORF">AK812_SmicGene13696</name>
</gene>
<dbReference type="Proteomes" id="UP000186817">
    <property type="component" value="Unassembled WGS sequence"/>
</dbReference>
<dbReference type="EMBL" id="LSRX01000238">
    <property type="protein sequence ID" value="OLQ03371.1"/>
    <property type="molecule type" value="Genomic_DNA"/>
</dbReference>
<accession>A0A1Q9E7J2</accession>
<protein>
    <submittedName>
        <fullName evidence="1">Uncharacterized protein</fullName>
    </submittedName>
</protein>
<comment type="caution">
    <text evidence="1">The sequence shown here is derived from an EMBL/GenBank/DDBJ whole genome shotgun (WGS) entry which is preliminary data.</text>
</comment>
<proteinExistence type="predicted"/>
<sequence length="302" mass="33863">MLKMLFQAAQNWKQQREAGKVTISLRVALMLCLLKELQNSLEECAGGRRSEGRSVEARMDEGRGGCFGPFLGQSIMKWDPEKQKQVESAGNSVKDSKALDLIDRLRTTLPLETVLQPFHWTRPMAESYKSPVLPFLMTIGIRSAPDGASTRGLLRPDRVLGSEDDRAASNVLATTFQNSRLCDWKKREDRWTSRSSGVTRMDEEPNESEQDKDKVKLLLYLSLTTRFGTRICSLICIDCAPLNCGEGNVRFMVSPPFVNPWEALLHIQPGSCSGDEDLKAILEVPRLRRSEIPGGVQVFAFE</sequence>
<evidence type="ECO:0000313" key="1">
    <source>
        <dbReference type="EMBL" id="OLQ03371.1"/>
    </source>
</evidence>
<keyword evidence="2" id="KW-1185">Reference proteome</keyword>
<name>A0A1Q9E7J2_SYMMI</name>